<dbReference type="Gene3D" id="3.40.630.30">
    <property type="match status" value="1"/>
</dbReference>
<comment type="caution">
    <text evidence="1">The sequence shown here is derived from an EMBL/GenBank/DDBJ whole genome shotgun (WGS) entry which is preliminary data.</text>
</comment>
<keyword evidence="1" id="KW-0808">Transferase</keyword>
<dbReference type="AlphaFoldDB" id="A0A843YY49"/>
<evidence type="ECO:0000313" key="2">
    <source>
        <dbReference type="Proteomes" id="UP000469952"/>
    </source>
</evidence>
<dbReference type="PANTHER" id="PTHR43415:SF3">
    <property type="entry name" value="GNAT-FAMILY ACETYLTRANSFERASE"/>
    <property type="match status" value="1"/>
</dbReference>
<dbReference type="EMBL" id="WIPA01000018">
    <property type="protein sequence ID" value="MQR27442.1"/>
    <property type="molecule type" value="Genomic_DNA"/>
</dbReference>
<dbReference type="RefSeq" id="WP_059442609.1">
    <property type="nucleotide sequence ID" value="NZ_BCMP01000042.1"/>
</dbReference>
<proteinExistence type="predicted"/>
<name>A0A843YY49_LEUME</name>
<sequence length="179" mass="20694">MFIGNNVKLSHYHEEDGKKLASWQWDEDFVTPLASDMIHPYTAEDWEKIFRDASNSYENVEFTIRKVSDDSLVGFVDLSDISVRNHSCELGIGFPKKEDRSKGYGTEALSLILSYGFNNLNMHKIKLSVYPFNIGALKAYTKAGFVKEGTAKNEIFYNGKWVDIDYYAIFQEDWYARQQ</sequence>
<reference evidence="1 2" key="1">
    <citation type="submission" date="2019-10" db="EMBL/GenBank/DDBJ databases">
        <title>WGS of Leuconostoc mesenteroides.</title>
        <authorList>
            <person name="Melo Bolivar J."/>
            <person name="Marino-Ramirez L."/>
            <person name="Villamil Diaz L.M."/>
        </authorList>
    </citation>
    <scope>NUCLEOTIDE SEQUENCE [LARGE SCALE GENOMIC DNA]</scope>
    <source>
        <strain evidence="1 2">M11</strain>
    </source>
</reference>
<dbReference type="GO" id="GO:0016747">
    <property type="term" value="F:acyltransferase activity, transferring groups other than amino-acyl groups"/>
    <property type="evidence" value="ECO:0007669"/>
    <property type="project" value="InterPro"/>
</dbReference>
<dbReference type="Proteomes" id="UP000469952">
    <property type="component" value="Unassembled WGS sequence"/>
</dbReference>
<dbReference type="PANTHER" id="PTHR43415">
    <property type="entry name" value="SPERMIDINE N(1)-ACETYLTRANSFERASE"/>
    <property type="match status" value="1"/>
</dbReference>
<dbReference type="InterPro" id="IPR016181">
    <property type="entry name" value="Acyl_CoA_acyltransferase"/>
</dbReference>
<evidence type="ECO:0000313" key="1">
    <source>
        <dbReference type="EMBL" id="MQR27442.1"/>
    </source>
</evidence>
<organism evidence="1 2">
    <name type="scientific">Leuconostoc mesenteroides</name>
    <dbReference type="NCBI Taxonomy" id="1245"/>
    <lineage>
        <taxon>Bacteria</taxon>
        <taxon>Bacillati</taxon>
        <taxon>Bacillota</taxon>
        <taxon>Bacilli</taxon>
        <taxon>Lactobacillales</taxon>
        <taxon>Lactobacillaceae</taxon>
        <taxon>Leuconostoc</taxon>
    </lineage>
</organism>
<protein>
    <submittedName>
        <fullName evidence="1">GNAT family N-acetyltransferase</fullName>
    </submittedName>
</protein>
<gene>
    <name evidence="1" type="ORF">GFV13_09290</name>
</gene>
<dbReference type="PROSITE" id="PS51186">
    <property type="entry name" value="GNAT"/>
    <property type="match status" value="1"/>
</dbReference>
<accession>A0A843YY49</accession>
<dbReference type="Pfam" id="PF13302">
    <property type="entry name" value="Acetyltransf_3"/>
    <property type="match status" value="1"/>
</dbReference>
<dbReference type="SUPFAM" id="SSF55729">
    <property type="entry name" value="Acyl-CoA N-acyltransferases (Nat)"/>
    <property type="match status" value="1"/>
</dbReference>
<dbReference type="InterPro" id="IPR000182">
    <property type="entry name" value="GNAT_dom"/>
</dbReference>